<dbReference type="Gene3D" id="2.60.40.10">
    <property type="entry name" value="Immunoglobulins"/>
    <property type="match status" value="1"/>
</dbReference>
<dbReference type="InterPro" id="IPR003599">
    <property type="entry name" value="Ig_sub"/>
</dbReference>
<gene>
    <name evidence="8" type="primary">LOC106984300</name>
</gene>
<protein>
    <submittedName>
        <fullName evidence="8">CMRF35-like molecule 8 isoform X1</fullName>
    </submittedName>
</protein>
<keyword evidence="2 4" id="KW-0812">Transmembrane</keyword>
<dbReference type="RefSeq" id="XP_053068760.1">
    <property type="nucleotide sequence ID" value="XM_053212785.1"/>
</dbReference>
<keyword evidence="7" id="KW-1185">Reference proteome</keyword>
<dbReference type="PANTHER" id="PTHR11860:SF115">
    <property type="entry name" value="IMMUNOGLOBULIN SUBTYPE DOMAIN-CONTAINING PROTEIN"/>
    <property type="match status" value="1"/>
</dbReference>
<dbReference type="PANTHER" id="PTHR11860">
    <property type="entry name" value="POLYMERIC-IMMUNOGLOBULIN RECEPTOR"/>
    <property type="match status" value="1"/>
</dbReference>
<dbReference type="SUPFAM" id="SSF48726">
    <property type="entry name" value="Immunoglobulin"/>
    <property type="match status" value="1"/>
</dbReference>
<evidence type="ECO:0000256" key="5">
    <source>
        <dbReference type="SAM" id="SignalP"/>
    </source>
</evidence>
<evidence type="ECO:0000256" key="1">
    <source>
        <dbReference type="ARBA" id="ARBA00004370"/>
    </source>
</evidence>
<feature type="signal peptide" evidence="5">
    <location>
        <begin position="1"/>
        <end position="24"/>
    </location>
</feature>
<comment type="subcellular location">
    <subcellularLocation>
        <location evidence="1">Membrane</location>
    </subcellularLocation>
</comment>
<evidence type="ECO:0000259" key="6">
    <source>
        <dbReference type="PROSITE" id="PS50835"/>
    </source>
</evidence>
<dbReference type="Proteomes" id="UP001652583">
    <property type="component" value="Chromosome E1"/>
</dbReference>
<keyword evidence="5" id="KW-0732">Signal</keyword>
<keyword evidence="4" id="KW-1133">Transmembrane helix</keyword>
<dbReference type="GeneID" id="106984300"/>
<dbReference type="InterPro" id="IPR036179">
    <property type="entry name" value="Ig-like_dom_sf"/>
</dbReference>
<evidence type="ECO:0000313" key="8">
    <source>
        <dbReference type="RefSeq" id="XP_053068760.1"/>
    </source>
</evidence>
<dbReference type="SMART" id="SM00409">
    <property type="entry name" value="IG"/>
    <property type="match status" value="1"/>
</dbReference>
<proteinExistence type="predicted"/>
<evidence type="ECO:0000313" key="7">
    <source>
        <dbReference type="Proteomes" id="UP001652583"/>
    </source>
</evidence>
<keyword evidence="3 4" id="KW-0472">Membrane</keyword>
<feature type="transmembrane region" description="Helical" evidence="4">
    <location>
        <begin position="187"/>
        <end position="211"/>
    </location>
</feature>
<dbReference type="CDD" id="cd05716">
    <property type="entry name" value="IgV_pIgR_like"/>
    <property type="match status" value="1"/>
</dbReference>
<dbReference type="PROSITE" id="PS50835">
    <property type="entry name" value="IG_LIKE"/>
    <property type="match status" value="1"/>
</dbReference>
<dbReference type="InterPro" id="IPR050671">
    <property type="entry name" value="CD300_family_receptors"/>
</dbReference>
<feature type="chain" id="PRO_5046654272" evidence="5">
    <location>
        <begin position="25"/>
        <end position="370"/>
    </location>
</feature>
<accession>A0ABM3PAR0</accession>
<name>A0ABM3PAR0_ACIJB</name>
<dbReference type="Pfam" id="PF07686">
    <property type="entry name" value="V-set"/>
    <property type="match status" value="1"/>
</dbReference>
<evidence type="ECO:0000256" key="3">
    <source>
        <dbReference type="ARBA" id="ARBA00023136"/>
    </source>
</evidence>
<dbReference type="InterPro" id="IPR007110">
    <property type="entry name" value="Ig-like_dom"/>
</dbReference>
<dbReference type="InterPro" id="IPR013106">
    <property type="entry name" value="Ig_V-set"/>
</dbReference>
<sequence length="370" mass="40736">MRWPDQAVWLPLALLLLWVPGCSSISGPTSMTGTLGSSLIVQCSYEEQLRTHFKYWCKKPCFWKTVETKRSSKEVRNGRVSIRDHPANLTFIVTLENLTEDDAGTYRCGIDTSWLGGYLQDPAVHIVVSVIPATTSAPPASITVTQISTITAGIMAMPSSSSPTVPITMGATHSASSQEEFQQSQGVGLQVLLSLLALLLLLLGGSLFLAWRIVRKRVKAGENPKPLRTHSQNTLQGELYYANLELQARTLQGEPTQPRQEEVEYSTVLCVERRGSVLCGSRKRCDPCRMVPLNTFINNSSVEVCGIAMAWGALAERLGEGKGPDDRVSLVSETRTLRPRESRSLPMAPEPVAHFSGLLDDFIFNIKTYQ</sequence>
<dbReference type="InterPro" id="IPR013783">
    <property type="entry name" value="Ig-like_fold"/>
</dbReference>
<feature type="domain" description="Ig-like" evidence="6">
    <location>
        <begin position="20"/>
        <end position="108"/>
    </location>
</feature>
<evidence type="ECO:0000256" key="4">
    <source>
        <dbReference type="SAM" id="Phobius"/>
    </source>
</evidence>
<reference evidence="8" key="1">
    <citation type="submission" date="2025-08" db="UniProtKB">
        <authorList>
            <consortium name="RefSeq"/>
        </authorList>
    </citation>
    <scope>IDENTIFICATION</scope>
    <source>
        <tissue evidence="8">Blood</tissue>
    </source>
</reference>
<evidence type="ECO:0000256" key="2">
    <source>
        <dbReference type="ARBA" id="ARBA00022692"/>
    </source>
</evidence>
<organism evidence="7 8">
    <name type="scientific">Acinonyx jubatus</name>
    <name type="common">Cheetah</name>
    <dbReference type="NCBI Taxonomy" id="32536"/>
    <lineage>
        <taxon>Eukaryota</taxon>
        <taxon>Metazoa</taxon>
        <taxon>Chordata</taxon>
        <taxon>Craniata</taxon>
        <taxon>Vertebrata</taxon>
        <taxon>Euteleostomi</taxon>
        <taxon>Mammalia</taxon>
        <taxon>Eutheria</taxon>
        <taxon>Laurasiatheria</taxon>
        <taxon>Carnivora</taxon>
        <taxon>Feliformia</taxon>
        <taxon>Felidae</taxon>
        <taxon>Felinae</taxon>
        <taxon>Acinonyx</taxon>
    </lineage>
</organism>